<keyword evidence="4" id="KW-0235">DNA replication</keyword>
<organism evidence="19 20">
    <name type="scientific">Vitreoscilla massiliensis</name>
    <dbReference type="NCBI Taxonomy" id="1689272"/>
    <lineage>
        <taxon>Bacteria</taxon>
        <taxon>Pseudomonadati</taxon>
        <taxon>Pseudomonadota</taxon>
        <taxon>Betaproteobacteria</taxon>
        <taxon>Neisseriales</taxon>
        <taxon>Neisseriaceae</taxon>
        <taxon>Vitreoscilla</taxon>
    </lineage>
</organism>
<evidence type="ECO:0000256" key="2">
    <source>
        <dbReference type="ARBA" id="ARBA00005582"/>
    </source>
</evidence>
<sequence>MTQKLVHVVAAVILNEQGEFLLSSRPEGKAYAGYWEFAGGKVETGESELQAVQRELYEELGLRITAATPWLTKIHHYEHASVLLRFFRVLPHEWQGEVVCRERQQYSWQQAGRFDVEPMLPANGPILRALSLPLRLRGNAAQGWTGVNGLGKVSMGFTNQDIRLLPINTQRTDDAGLQLQCLQADSDLAACNADGWWWQPQREAEVNELLARLHQGCPVPIVALLPESLQTQAARLQAAGVHIADTTAESVLSA</sequence>
<dbReference type="CDD" id="cd03425">
    <property type="entry name" value="NUDIX_MutT_NudA_like"/>
    <property type="match status" value="1"/>
</dbReference>
<evidence type="ECO:0000256" key="17">
    <source>
        <dbReference type="RuleBase" id="RU003476"/>
    </source>
</evidence>
<comment type="catalytic activity">
    <reaction evidence="11">
        <text>8-oxo-GTP + H2O = 8-oxo-GMP + diphosphate + H(+)</text>
        <dbReference type="Rhea" id="RHEA:67616"/>
        <dbReference type="ChEBI" id="CHEBI:15377"/>
        <dbReference type="ChEBI" id="CHEBI:15378"/>
        <dbReference type="ChEBI" id="CHEBI:33019"/>
        <dbReference type="ChEBI" id="CHEBI:143553"/>
        <dbReference type="ChEBI" id="CHEBI:145694"/>
    </reaction>
</comment>
<dbReference type="Gene3D" id="3.90.79.10">
    <property type="entry name" value="Nucleoside Triphosphate Pyrophosphohydrolase"/>
    <property type="match status" value="1"/>
</dbReference>
<evidence type="ECO:0000256" key="8">
    <source>
        <dbReference type="ARBA" id="ARBA00022842"/>
    </source>
</evidence>
<gene>
    <name evidence="19" type="ORF">LVJ82_06400</name>
</gene>
<feature type="domain" description="Nudix hydrolase" evidence="18">
    <location>
        <begin position="4"/>
        <end position="134"/>
    </location>
</feature>
<evidence type="ECO:0000256" key="13">
    <source>
        <dbReference type="ARBA" id="ARBA00040794"/>
    </source>
</evidence>
<name>A0ABY4E543_9NEIS</name>
<keyword evidence="6" id="KW-0227">DNA damage</keyword>
<dbReference type="InterPro" id="IPR047127">
    <property type="entry name" value="MutT-like"/>
</dbReference>
<evidence type="ECO:0000313" key="19">
    <source>
        <dbReference type="EMBL" id="UOO90602.1"/>
    </source>
</evidence>
<dbReference type="Proteomes" id="UP000832011">
    <property type="component" value="Chromosome"/>
</dbReference>
<dbReference type="PROSITE" id="PS51462">
    <property type="entry name" value="NUDIX"/>
    <property type="match status" value="1"/>
</dbReference>
<keyword evidence="20" id="KW-1185">Reference proteome</keyword>
<keyword evidence="3" id="KW-0515">Mutator protein</keyword>
<evidence type="ECO:0000256" key="11">
    <source>
        <dbReference type="ARBA" id="ARBA00036904"/>
    </source>
</evidence>
<evidence type="ECO:0000256" key="10">
    <source>
        <dbReference type="ARBA" id="ARBA00035861"/>
    </source>
</evidence>
<dbReference type="PRINTS" id="PR00502">
    <property type="entry name" value="NUDIXFAMILY"/>
</dbReference>
<evidence type="ECO:0000256" key="6">
    <source>
        <dbReference type="ARBA" id="ARBA00022763"/>
    </source>
</evidence>
<keyword evidence="9" id="KW-0234">DNA repair</keyword>
<evidence type="ECO:0000256" key="1">
    <source>
        <dbReference type="ARBA" id="ARBA00001946"/>
    </source>
</evidence>
<evidence type="ECO:0000256" key="9">
    <source>
        <dbReference type="ARBA" id="ARBA00023204"/>
    </source>
</evidence>
<proteinExistence type="inferred from homology"/>
<dbReference type="PANTHER" id="PTHR47707">
    <property type="entry name" value="8-OXO-DGTP DIPHOSPHATASE"/>
    <property type="match status" value="1"/>
</dbReference>
<keyword evidence="7 17" id="KW-0378">Hydrolase</keyword>
<comment type="similarity">
    <text evidence="2 17">Belongs to the Nudix hydrolase family.</text>
</comment>
<evidence type="ECO:0000259" key="18">
    <source>
        <dbReference type="PROSITE" id="PS51462"/>
    </source>
</evidence>
<keyword evidence="5" id="KW-0479">Metal-binding</keyword>
<accession>A0ABY4E543</accession>
<comment type="cofactor">
    <cofactor evidence="1">
        <name>Mg(2+)</name>
        <dbReference type="ChEBI" id="CHEBI:18420"/>
    </cofactor>
</comment>
<evidence type="ECO:0000313" key="20">
    <source>
        <dbReference type="Proteomes" id="UP000832011"/>
    </source>
</evidence>
<evidence type="ECO:0000256" key="12">
    <source>
        <dbReference type="ARBA" id="ARBA00038905"/>
    </source>
</evidence>
<dbReference type="InterPro" id="IPR000086">
    <property type="entry name" value="NUDIX_hydrolase_dom"/>
</dbReference>
<evidence type="ECO:0000256" key="15">
    <source>
        <dbReference type="ARBA" id="ARBA00041979"/>
    </source>
</evidence>
<dbReference type="EMBL" id="CP091511">
    <property type="protein sequence ID" value="UOO90602.1"/>
    <property type="molecule type" value="Genomic_DNA"/>
</dbReference>
<evidence type="ECO:0000256" key="16">
    <source>
        <dbReference type="ARBA" id="ARBA00042798"/>
    </source>
</evidence>
<protein>
    <recommendedName>
        <fullName evidence="13">8-oxo-dGTP diphosphatase</fullName>
        <ecNumber evidence="12">3.6.1.55</ecNumber>
    </recommendedName>
    <alternativeName>
        <fullName evidence="16">7,8-dihydro-8-oxoguanine-triphosphatase</fullName>
    </alternativeName>
    <alternativeName>
        <fullName evidence="15">Mutator protein MutT</fullName>
    </alternativeName>
    <alternativeName>
        <fullName evidence="14">dGTP pyrophosphohydrolase</fullName>
    </alternativeName>
</protein>
<dbReference type="PROSITE" id="PS00893">
    <property type="entry name" value="NUDIX_BOX"/>
    <property type="match status" value="1"/>
</dbReference>
<evidence type="ECO:0000256" key="14">
    <source>
        <dbReference type="ARBA" id="ARBA00041592"/>
    </source>
</evidence>
<dbReference type="SUPFAM" id="SSF55811">
    <property type="entry name" value="Nudix"/>
    <property type="match status" value="1"/>
</dbReference>
<evidence type="ECO:0000256" key="3">
    <source>
        <dbReference type="ARBA" id="ARBA00022457"/>
    </source>
</evidence>
<evidence type="ECO:0000256" key="7">
    <source>
        <dbReference type="ARBA" id="ARBA00022801"/>
    </source>
</evidence>
<dbReference type="InterPro" id="IPR015797">
    <property type="entry name" value="NUDIX_hydrolase-like_dom_sf"/>
</dbReference>
<dbReference type="EC" id="3.6.1.55" evidence="12"/>
<dbReference type="InterPro" id="IPR020476">
    <property type="entry name" value="Nudix_hydrolase"/>
</dbReference>
<dbReference type="PANTHER" id="PTHR47707:SF1">
    <property type="entry name" value="NUDIX HYDROLASE FAMILY PROTEIN"/>
    <property type="match status" value="1"/>
</dbReference>
<evidence type="ECO:0000256" key="4">
    <source>
        <dbReference type="ARBA" id="ARBA00022705"/>
    </source>
</evidence>
<dbReference type="Pfam" id="PF00293">
    <property type="entry name" value="NUDIX"/>
    <property type="match status" value="1"/>
</dbReference>
<comment type="catalytic activity">
    <reaction evidence="10">
        <text>8-oxo-dGTP + H2O = 8-oxo-dGMP + diphosphate + H(+)</text>
        <dbReference type="Rhea" id="RHEA:31575"/>
        <dbReference type="ChEBI" id="CHEBI:15377"/>
        <dbReference type="ChEBI" id="CHEBI:15378"/>
        <dbReference type="ChEBI" id="CHEBI:33019"/>
        <dbReference type="ChEBI" id="CHEBI:63224"/>
        <dbReference type="ChEBI" id="CHEBI:77896"/>
        <dbReference type="EC" id="3.6.1.55"/>
    </reaction>
</comment>
<dbReference type="RefSeq" id="WP_058304928.1">
    <property type="nucleotide sequence ID" value="NZ_CABKVG010000005.1"/>
</dbReference>
<evidence type="ECO:0000256" key="5">
    <source>
        <dbReference type="ARBA" id="ARBA00022723"/>
    </source>
</evidence>
<dbReference type="InterPro" id="IPR020084">
    <property type="entry name" value="NUDIX_hydrolase_CS"/>
</dbReference>
<reference evidence="19 20" key="1">
    <citation type="journal article" date="2022" name="Res Sq">
        <title>Evolution of multicellular longitudinally dividing oral cavity symbionts (Neisseriaceae).</title>
        <authorList>
            <person name="Nyongesa S."/>
            <person name="Weber P."/>
            <person name="Bernet E."/>
            <person name="Pullido F."/>
            <person name="Nieckarz M."/>
            <person name="Delaby M."/>
            <person name="Nieves C."/>
            <person name="Viehboeck T."/>
            <person name="Krause N."/>
            <person name="Rivera-Millot A."/>
            <person name="Nakamura A."/>
            <person name="Vischer N."/>
            <person name="VanNieuwenhze M."/>
            <person name="Brun Y."/>
            <person name="Cava F."/>
            <person name="Bulgheresi S."/>
            <person name="Veyrier F."/>
        </authorList>
    </citation>
    <scope>NUCLEOTIDE SEQUENCE [LARGE SCALE GENOMIC DNA]</scope>
    <source>
        <strain evidence="19 20">SN4</strain>
    </source>
</reference>
<keyword evidence="8" id="KW-0460">Magnesium</keyword>